<accession>A0AA88NZV7</accession>
<evidence type="ECO:0000313" key="3">
    <source>
        <dbReference type="Proteomes" id="UP001187343"/>
    </source>
</evidence>
<feature type="compositionally biased region" description="Basic residues" evidence="1">
    <location>
        <begin position="10"/>
        <end position="25"/>
    </location>
</feature>
<dbReference type="AlphaFoldDB" id="A0AA88NZV7"/>
<dbReference type="EMBL" id="JAUYZG010000023">
    <property type="protein sequence ID" value="KAK2870881.1"/>
    <property type="molecule type" value="Genomic_DNA"/>
</dbReference>
<comment type="caution">
    <text evidence="2">The sequence shown here is derived from an EMBL/GenBank/DDBJ whole genome shotgun (WGS) entry which is preliminary data.</text>
</comment>
<sequence length="90" mass="10275">MKTQGGQQRGQRKKAEKHHRQKGHRPQILAQTDSQAERISDWLKKRGPLLFTERTVTEKGVIPQSTFDVCQLDCVIGIPKKYGLRTLGVH</sequence>
<gene>
    <name evidence="2" type="ORF">Q8A67_023408</name>
</gene>
<feature type="region of interest" description="Disordered" evidence="1">
    <location>
        <begin position="1"/>
        <end position="34"/>
    </location>
</feature>
<evidence type="ECO:0000256" key="1">
    <source>
        <dbReference type="SAM" id="MobiDB-lite"/>
    </source>
</evidence>
<name>A0AA88NZV7_9TELE</name>
<reference evidence="2" key="1">
    <citation type="submission" date="2023-08" db="EMBL/GenBank/DDBJ databases">
        <title>Chromosome-level Genome Assembly of mud carp (Cirrhinus molitorella).</title>
        <authorList>
            <person name="Liu H."/>
        </authorList>
    </citation>
    <scope>NUCLEOTIDE SEQUENCE</scope>
    <source>
        <strain evidence="2">Prfri</strain>
        <tissue evidence="2">Muscle</tissue>
    </source>
</reference>
<keyword evidence="3" id="KW-1185">Reference proteome</keyword>
<evidence type="ECO:0000313" key="2">
    <source>
        <dbReference type="EMBL" id="KAK2870881.1"/>
    </source>
</evidence>
<protein>
    <submittedName>
        <fullName evidence="2">Uncharacterized protein</fullName>
    </submittedName>
</protein>
<proteinExistence type="predicted"/>
<dbReference type="Proteomes" id="UP001187343">
    <property type="component" value="Unassembled WGS sequence"/>
</dbReference>
<organism evidence="2 3">
    <name type="scientific">Cirrhinus molitorella</name>
    <name type="common">mud carp</name>
    <dbReference type="NCBI Taxonomy" id="172907"/>
    <lineage>
        <taxon>Eukaryota</taxon>
        <taxon>Metazoa</taxon>
        <taxon>Chordata</taxon>
        <taxon>Craniata</taxon>
        <taxon>Vertebrata</taxon>
        <taxon>Euteleostomi</taxon>
        <taxon>Actinopterygii</taxon>
        <taxon>Neopterygii</taxon>
        <taxon>Teleostei</taxon>
        <taxon>Ostariophysi</taxon>
        <taxon>Cypriniformes</taxon>
        <taxon>Cyprinidae</taxon>
        <taxon>Labeoninae</taxon>
        <taxon>Labeonini</taxon>
        <taxon>Cirrhinus</taxon>
    </lineage>
</organism>